<protein>
    <recommendedName>
        <fullName evidence="6">Galactose oxidase-like Early set domain-containing protein</fullName>
    </recommendedName>
</protein>
<dbReference type="Pfam" id="PF09118">
    <property type="entry name" value="GO-like_E_set"/>
    <property type="match status" value="1"/>
</dbReference>
<dbReference type="InterPro" id="IPR037293">
    <property type="entry name" value="Gal_Oxidase_central_sf"/>
</dbReference>
<dbReference type="PANTHER" id="PTHR32208">
    <property type="entry name" value="SECRETED PROTEIN-RELATED"/>
    <property type="match status" value="1"/>
</dbReference>
<feature type="domain" description="Galactose oxidase-like Early set" evidence="3">
    <location>
        <begin position="623"/>
        <end position="730"/>
    </location>
</feature>
<dbReference type="InterPro" id="IPR013783">
    <property type="entry name" value="Ig-like_fold"/>
</dbReference>
<dbReference type="InterPro" id="IPR014756">
    <property type="entry name" value="Ig_E-set"/>
</dbReference>
<dbReference type="InterPro" id="IPR015202">
    <property type="entry name" value="GO-like_E_set"/>
</dbReference>
<dbReference type="Proteomes" id="UP000287651">
    <property type="component" value="Unassembled WGS sequence"/>
</dbReference>
<dbReference type="AlphaFoldDB" id="A0A426ZDA6"/>
<feature type="domain" description="Glyoxal oxidase N-terminal" evidence="2">
    <location>
        <begin position="228"/>
        <end position="613"/>
    </location>
</feature>
<evidence type="ECO:0008006" key="6">
    <source>
        <dbReference type="Google" id="ProtNLM"/>
    </source>
</evidence>
<evidence type="ECO:0000313" key="4">
    <source>
        <dbReference type="EMBL" id="RRT61939.1"/>
    </source>
</evidence>
<proteinExistence type="predicted"/>
<dbReference type="SUPFAM" id="SSF50965">
    <property type="entry name" value="Galactose oxidase, central domain"/>
    <property type="match status" value="1"/>
</dbReference>
<accession>A0A426ZDA6</accession>
<gene>
    <name evidence="4" type="ORF">B296_00009216</name>
</gene>
<comment type="caution">
    <text evidence="4">The sequence shown here is derived from an EMBL/GenBank/DDBJ whole genome shotgun (WGS) entry which is preliminary data.</text>
</comment>
<keyword evidence="1" id="KW-0732">Signal</keyword>
<dbReference type="Gene3D" id="2.130.10.80">
    <property type="entry name" value="Galactose oxidase/kelch, beta-propeller"/>
    <property type="match status" value="1"/>
</dbReference>
<evidence type="ECO:0000313" key="5">
    <source>
        <dbReference type="Proteomes" id="UP000287651"/>
    </source>
</evidence>
<dbReference type="SUPFAM" id="SSF81296">
    <property type="entry name" value="E set domains"/>
    <property type="match status" value="1"/>
</dbReference>
<evidence type="ECO:0000259" key="3">
    <source>
        <dbReference type="Pfam" id="PF09118"/>
    </source>
</evidence>
<dbReference type="Pfam" id="PF07250">
    <property type="entry name" value="Glyoxal_oxid_N"/>
    <property type="match status" value="1"/>
</dbReference>
<organism evidence="4 5">
    <name type="scientific">Ensete ventricosum</name>
    <name type="common">Abyssinian banana</name>
    <name type="synonym">Musa ensete</name>
    <dbReference type="NCBI Taxonomy" id="4639"/>
    <lineage>
        <taxon>Eukaryota</taxon>
        <taxon>Viridiplantae</taxon>
        <taxon>Streptophyta</taxon>
        <taxon>Embryophyta</taxon>
        <taxon>Tracheophyta</taxon>
        <taxon>Spermatophyta</taxon>
        <taxon>Magnoliopsida</taxon>
        <taxon>Liliopsida</taxon>
        <taxon>Zingiberales</taxon>
        <taxon>Musaceae</taxon>
        <taxon>Ensete</taxon>
    </lineage>
</organism>
<dbReference type="PANTHER" id="PTHR32208:SF21">
    <property type="entry name" value="LOW QUALITY PROTEIN: ALDEHYDE OXIDASE GLOX-LIKE"/>
    <property type="match status" value="1"/>
</dbReference>
<evidence type="ECO:0000256" key="1">
    <source>
        <dbReference type="ARBA" id="ARBA00022729"/>
    </source>
</evidence>
<dbReference type="CDD" id="cd02851">
    <property type="entry name" value="E_set_GO_C"/>
    <property type="match status" value="1"/>
</dbReference>
<dbReference type="InterPro" id="IPR009880">
    <property type="entry name" value="Glyoxal_oxidase_N"/>
</dbReference>
<sequence length="733" mass="79169">MAELQLRSAVVFRGGGLLALGQRTSFDWPLKTELPAFFSVSFHFSTASLVVDTCIKAVIKDLVRRAVVGAVLVVGDAVGVRLAGADRDHDGCDGADQIKSDPLMDLRPQMGDNIPPYLQPSMGVLITHVRRGSQSVRNYCASENADPAPVRHAEVLWVPPPPSLARSQILIPATMTVASAFASMKSGGIPGLFFLVGLFFTWACRSLRAQQLPGTWEVVLEDAGIASMHTAVTRFGTVVLLDRTGIGASRLRLPRGRCRIDPGDNFLPPGGKDCSAHSALFDPSSRRLRPLSVLTDTWCSSGQFLPNGTLLQSGGDLDGLRKLRAFSPCPLDGSCDWLELDSPLLADGRWYATNQILPDGSVVIVGGRAAPSVEFYPPSRPLRAFPFLATAEDSQMDNLYPFVHLLPDGRLFVFANARSILYDVDSGDVVHEYPELDGGPRNYPSGGSSTMLPLDPADGYARAEVVVCGGAQYGVFLHRQTDTPAATTCGRISATDPDGAWALEEMPFPRVMGDMVMLPTGEVLIINGAQAGSQGYEMGSNPCLNPVLYRPDQPAGLRFMTLTPTTIPRMYHSTANLLPDGRVLVAGSNPHYFYRFAGDFPTELRVEAFSPEYLAADKASLLPEIKAAPERVWYGDEFVMEVEVPLPLVGQMEVNLLSAPFATHSFSQGQRMVKLAVSPAVTVADGGGDGPPYRYRFGCKAPPDGRVAPPGYYMAFAVNQRVPSVARWVQLVL</sequence>
<name>A0A426ZDA6_ENSVE</name>
<dbReference type="EMBL" id="AMZH03007187">
    <property type="protein sequence ID" value="RRT61939.1"/>
    <property type="molecule type" value="Genomic_DNA"/>
</dbReference>
<dbReference type="InterPro" id="IPR011043">
    <property type="entry name" value="Gal_Oxase/kelch_b-propeller"/>
</dbReference>
<dbReference type="Gene3D" id="2.60.40.10">
    <property type="entry name" value="Immunoglobulins"/>
    <property type="match status" value="1"/>
</dbReference>
<evidence type="ECO:0000259" key="2">
    <source>
        <dbReference type="Pfam" id="PF07250"/>
    </source>
</evidence>
<reference evidence="4 5" key="1">
    <citation type="journal article" date="2014" name="Agronomy (Basel)">
        <title>A Draft Genome Sequence for Ensete ventricosum, the Drought-Tolerant Tree Against Hunger.</title>
        <authorList>
            <person name="Harrison J."/>
            <person name="Moore K.A."/>
            <person name="Paszkiewicz K."/>
            <person name="Jones T."/>
            <person name="Grant M."/>
            <person name="Ambacheew D."/>
            <person name="Muzemil S."/>
            <person name="Studholme D.J."/>
        </authorList>
    </citation>
    <scope>NUCLEOTIDE SEQUENCE [LARGE SCALE GENOMIC DNA]</scope>
</reference>